<dbReference type="GO" id="GO:0016779">
    <property type="term" value="F:nucleotidyltransferase activity"/>
    <property type="evidence" value="ECO:0007669"/>
    <property type="project" value="InterPro"/>
</dbReference>
<reference evidence="2" key="2">
    <citation type="submission" date="2020-09" db="EMBL/GenBank/DDBJ databases">
        <authorList>
            <person name="Sun Q."/>
            <person name="Zhou Y."/>
        </authorList>
    </citation>
    <scope>NUCLEOTIDE SEQUENCE</scope>
    <source>
        <strain evidence="2">CGMCC 4.7299</strain>
    </source>
</reference>
<feature type="domain" description="Polymerase nucleotidyl transferase" evidence="1">
    <location>
        <begin position="22"/>
        <end position="49"/>
    </location>
</feature>
<gene>
    <name evidence="2" type="ORF">GCM10012284_02780</name>
</gene>
<dbReference type="RefSeq" id="WP_189077160.1">
    <property type="nucleotide sequence ID" value="NZ_BMMX01000001.1"/>
</dbReference>
<evidence type="ECO:0000313" key="3">
    <source>
        <dbReference type="Proteomes" id="UP000656042"/>
    </source>
</evidence>
<evidence type="ECO:0000259" key="1">
    <source>
        <dbReference type="Pfam" id="PF01909"/>
    </source>
</evidence>
<evidence type="ECO:0000313" key="2">
    <source>
        <dbReference type="EMBL" id="GGK72418.1"/>
    </source>
</evidence>
<proteinExistence type="predicted"/>
<reference evidence="2" key="1">
    <citation type="journal article" date="2014" name="Int. J. Syst. Evol. Microbiol.">
        <title>Complete genome sequence of Corynebacterium casei LMG S-19264T (=DSM 44701T), isolated from a smear-ripened cheese.</title>
        <authorList>
            <consortium name="US DOE Joint Genome Institute (JGI-PGF)"/>
            <person name="Walter F."/>
            <person name="Albersmeier A."/>
            <person name="Kalinowski J."/>
            <person name="Ruckert C."/>
        </authorList>
    </citation>
    <scope>NUCLEOTIDE SEQUENCE</scope>
    <source>
        <strain evidence="2">CGMCC 4.7299</strain>
    </source>
</reference>
<accession>A0A8J3FLY4</accession>
<organism evidence="2 3">
    <name type="scientific">Mangrovihabitans endophyticus</name>
    <dbReference type="NCBI Taxonomy" id="1751298"/>
    <lineage>
        <taxon>Bacteria</taxon>
        <taxon>Bacillati</taxon>
        <taxon>Actinomycetota</taxon>
        <taxon>Actinomycetes</taxon>
        <taxon>Micromonosporales</taxon>
        <taxon>Micromonosporaceae</taxon>
        <taxon>Mangrovihabitans</taxon>
    </lineage>
</organism>
<name>A0A8J3FLY4_9ACTN</name>
<sequence>MNHEPVTAFLEQHFAETLEAGFIYGSLAAGHAGPTSDVDCFVITGDDFDIAQRCQVGMAFADLQRQLGFTPDKNYPIEIFSAGACRSILQGGELNRVLEAAGRAGALERSMDESDEVEVLRALIDRRLVLRCSPVLDELTSLAQELGRRHSVELLCVPGTVGVSLPTR</sequence>
<dbReference type="SUPFAM" id="SSF81301">
    <property type="entry name" value="Nucleotidyltransferase"/>
    <property type="match status" value="1"/>
</dbReference>
<dbReference type="AlphaFoldDB" id="A0A8J3FLY4"/>
<dbReference type="Proteomes" id="UP000656042">
    <property type="component" value="Unassembled WGS sequence"/>
</dbReference>
<protein>
    <recommendedName>
        <fullName evidence="1">Polymerase nucleotidyl transferase domain-containing protein</fullName>
    </recommendedName>
</protein>
<dbReference type="InterPro" id="IPR043519">
    <property type="entry name" value="NT_sf"/>
</dbReference>
<dbReference type="InterPro" id="IPR002934">
    <property type="entry name" value="Polymerase_NTP_transf_dom"/>
</dbReference>
<keyword evidence="3" id="KW-1185">Reference proteome</keyword>
<dbReference type="CDD" id="cd05403">
    <property type="entry name" value="NT_KNTase_like"/>
    <property type="match status" value="1"/>
</dbReference>
<comment type="caution">
    <text evidence="2">The sequence shown here is derived from an EMBL/GenBank/DDBJ whole genome shotgun (WGS) entry which is preliminary data.</text>
</comment>
<dbReference type="Pfam" id="PF01909">
    <property type="entry name" value="NTP_transf_2"/>
    <property type="match status" value="1"/>
</dbReference>
<dbReference type="Gene3D" id="3.30.460.10">
    <property type="entry name" value="Beta Polymerase, domain 2"/>
    <property type="match status" value="1"/>
</dbReference>
<dbReference type="EMBL" id="BMMX01000001">
    <property type="protein sequence ID" value="GGK72418.1"/>
    <property type="molecule type" value="Genomic_DNA"/>
</dbReference>